<comment type="caution">
    <text evidence="3">The sequence shown here is derived from an EMBL/GenBank/DDBJ whole genome shotgun (WGS) entry which is preliminary data.</text>
</comment>
<feature type="region of interest" description="Disordered" evidence="1">
    <location>
        <begin position="20"/>
        <end position="39"/>
    </location>
</feature>
<feature type="signal peptide" evidence="2">
    <location>
        <begin position="1"/>
        <end position="16"/>
    </location>
</feature>
<protein>
    <submittedName>
        <fullName evidence="3">Uncharacterized protein</fullName>
    </submittedName>
</protein>
<dbReference type="GO" id="GO:0050839">
    <property type="term" value="F:cell adhesion molecule binding"/>
    <property type="evidence" value="ECO:0007669"/>
    <property type="project" value="InterPro"/>
</dbReference>
<name>A0A1Q3A5J0_ZYGRO</name>
<organism evidence="3 4">
    <name type="scientific">Zygosaccharomyces rouxii</name>
    <dbReference type="NCBI Taxonomy" id="4956"/>
    <lineage>
        <taxon>Eukaryota</taxon>
        <taxon>Fungi</taxon>
        <taxon>Dikarya</taxon>
        <taxon>Ascomycota</taxon>
        <taxon>Saccharomycotina</taxon>
        <taxon>Saccharomycetes</taxon>
        <taxon>Saccharomycetales</taxon>
        <taxon>Saccharomycetaceae</taxon>
        <taxon>Zygosaccharomyces</taxon>
    </lineage>
</organism>
<evidence type="ECO:0000313" key="4">
    <source>
        <dbReference type="Proteomes" id="UP000187013"/>
    </source>
</evidence>
<evidence type="ECO:0000256" key="1">
    <source>
        <dbReference type="SAM" id="MobiDB-lite"/>
    </source>
</evidence>
<feature type="compositionally biased region" description="Low complexity" evidence="1">
    <location>
        <begin position="28"/>
        <end position="39"/>
    </location>
</feature>
<keyword evidence="2" id="KW-0732">Signal</keyword>
<dbReference type="AlphaFoldDB" id="A0A1Q3A5J0"/>
<evidence type="ECO:0000256" key="2">
    <source>
        <dbReference type="SAM" id="SignalP"/>
    </source>
</evidence>
<dbReference type="Pfam" id="PF17366">
    <property type="entry name" value="AGA2"/>
    <property type="match status" value="1"/>
</dbReference>
<dbReference type="InterPro" id="IPR014404">
    <property type="entry name" value="Aga2"/>
</dbReference>
<sequence>MKLYWILFPLLPLVHADQSCTTVPSKGTTETTPYSTGTTTITTDGRVEVAILEHYKAVVYVSSCGGPTTSSDSSLSPTSTPTTGSSTSSIGTTTVPVF</sequence>
<evidence type="ECO:0000313" key="3">
    <source>
        <dbReference type="EMBL" id="GAV50972.1"/>
    </source>
</evidence>
<feature type="region of interest" description="Disordered" evidence="1">
    <location>
        <begin position="65"/>
        <end position="98"/>
    </location>
</feature>
<gene>
    <name evidence="3" type="ORF">ZYGR_0AD01550</name>
</gene>
<accession>A0A1Q3A5J0</accession>
<feature type="chain" id="PRO_5012230658" evidence="2">
    <location>
        <begin position="17"/>
        <end position="98"/>
    </location>
</feature>
<proteinExistence type="predicted"/>
<dbReference type="GO" id="GO:0000752">
    <property type="term" value="P:agglutination involved in conjugation with cellular fusion"/>
    <property type="evidence" value="ECO:0007669"/>
    <property type="project" value="InterPro"/>
</dbReference>
<reference evidence="3 4" key="1">
    <citation type="submission" date="2016-08" db="EMBL/GenBank/DDBJ databases">
        <title>Draft genome sequence of allopolyploid Zygosaccharomyces rouxii.</title>
        <authorList>
            <person name="Watanabe J."/>
            <person name="Uehara K."/>
            <person name="Mogi Y."/>
            <person name="Tsukioka Y."/>
        </authorList>
    </citation>
    <scope>NUCLEOTIDE SEQUENCE [LARGE SCALE GENOMIC DNA]</scope>
    <source>
        <strain evidence="3 4">NBRC 110957</strain>
    </source>
</reference>
<dbReference type="Proteomes" id="UP000187013">
    <property type="component" value="Unassembled WGS sequence"/>
</dbReference>
<dbReference type="GO" id="GO:0009277">
    <property type="term" value="C:fungal-type cell wall"/>
    <property type="evidence" value="ECO:0007669"/>
    <property type="project" value="InterPro"/>
</dbReference>
<dbReference type="EMBL" id="BDGX01000030">
    <property type="protein sequence ID" value="GAV50972.1"/>
    <property type="molecule type" value="Genomic_DNA"/>
</dbReference>